<dbReference type="GO" id="GO:0052689">
    <property type="term" value="F:carboxylic ester hydrolase activity"/>
    <property type="evidence" value="ECO:0007669"/>
    <property type="project" value="InterPro"/>
</dbReference>
<dbReference type="InterPro" id="IPR029058">
    <property type="entry name" value="AB_hydrolase_fold"/>
</dbReference>
<gene>
    <name evidence="3" type="ORF">SAMN04488557_2898</name>
</gene>
<dbReference type="InterPro" id="IPR012354">
    <property type="entry name" value="Esterase_lipase"/>
</dbReference>
<proteinExistence type="predicted"/>
<name>A0A1I7NQF7_9HYPH</name>
<dbReference type="STRING" id="51670.SAMN04488557_2898"/>
<protein>
    <submittedName>
        <fullName evidence="3">Carboxylesterase</fullName>
    </submittedName>
</protein>
<feature type="active site" description="Charge relay system" evidence="1">
    <location>
        <position position="220"/>
    </location>
</feature>
<sequence>MKNQEKFQPPRGSVYIPGGKSGVLLVHSLGGSPLEMKAVAHALSRKGLTVYCPVVPGLTFGTDVSGLSTWQDWYKSVSDAFDHLRSVCDNVIIGGASAGSILALRLAAYRQDQACGVMLYAPTLAVNGWAIPKAIKLFHLVTDKWTARLFKFRTPAPYGIKDERVRNFALDSMRGSDNMPADITERGGGTVYEFFCLVRNVRPMLPLVKLHTLIFHPRHDDQSDIKNTMALQRQLGGMVEVSVLDDSYHLVTLDRQRGYVVDRTTEFVDRLLARQADKVVVQKPASTNSKQLGAAE</sequence>
<evidence type="ECO:0000259" key="2">
    <source>
        <dbReference type="Pfam" id="PF12146"/>
    </source>
</evidence>
<dbReference type="PIRSF" id="PIRSF017388">
    <property type="entry name" value="Esterase_lipase"/>
    <property type="match status" value="1"/>
</dbReference>
<dbReference type="InterPro" id="IPR022742">
    <property type="entry name" value="Hydrolase_4"/>
</dbReference>
<dbReference type="Proteomes" id="UP000199423">
    <property type="component" value="Unassembled WGS sequence"/>
</dbReference>
<dbReference type="EMBL" id="FPCH01000003">
    <property type="protein sequence ID" value="SFV36914.1"/>
    <property type="molecule type" value="Genomic_DNA"/>
</dbReference>
<feature type="active site" description="Charge relay system" evidence="1">
    <location>
        <position position="249"/>
    </location>
</feature>
<feature type="active site" description="Nucleophile" evidence="1">
    <location>
        <position position="97"/>
    </location>
</feature>
<keyword evidence="4" id="KW-1185">Reference proteome</keyword>
<evidence type="ECO:0000313" key="3">
    <source>
        <dbReference type="EMBL" id="SFV36914.1"/>
    </source>
</evidence>
<evidence type="ECO:0000256" key="1">
    <source>
        <dbReference type="PIRSR" id="PIRSR017388-1"/>
    </source>
</evidence>
<organism evidence="3 4">
    <name type="scientific">Hyphomicrobium facile</name>
    <dbReference type="NCBI Taxonomy" id="51670"/>
    <lineage>
        <taxon>Bacteria</taxon>
        <taxon>Pseudomonadati</taxon>
        <taxon>Pseudomonadota</taxon>
        <taxon>Alphaproteobacteria</taxon>
        <taxon>Hyphomicrobiales</taxon>
        <taxon>Hyphomicrobiaceae</taxon>
        <taxon>Hyphomicrobium</taxon>
    </lineage>
</organism>
<accession>A0A1I7NQF7</accession>
<feature type="domain" description="Serine aminopeptidase S33" evidence="2">
    <location>
        <begin position="23"/>
        <end position="255"/>
    </location>
</feature>
<dbReference type="AlphaFoldDB" id="A0A1I7NQF7"/>
<reference evidence="4" key="1">
    <citation type="submission" date="2016-10" db="EMBL/GenBank/DDBJ databases">
        <authorList>
            <person name="Varghese N."/>
            <person name="Submissions S."/>
        </authorList>
    </citation>
    <scope>NUCLEOTIDE SEQUENCE [LARGE SCALE GENOMIC DNA]</scope>
    <source>
        <strain evidence="4">DSM 1565</strain>
    </source>
</reference>
<dbReference type="SUPFAM" id="SSF53474">
    <property type="entry name" value="alpha/beta-Hydrolases"/>
    <property type="match status" value="1"/>
</dbReference>
<evidence type="ECO:0000313" key="4">
    <source>
        <dbReference type="Proteomes" id="UP000199423"/>
    </source>
</evidence>
<dbReference type="Pfam" id="PF12146">
    <property type="entry name" value="Hydrolase_4"/>
    <property type="match status" value="1"/>
</dbReference>
<dbReference type="Gene3D" id="3.40.50.1820">
    <property type="entry name" value="alpha/beta hydrolase"/>
    <property type="match status" value="1"/>
</dbReference>
<dbReference type="OrthoDB" id="8476759at2"/>